<sequence length="958" mass="106713">MASEYDKDIPLGDSHRVKPGTGPEDKTSEDRSQAGVSLPPSTSEGSRDNGYSEHAREASLEPGAAILGGSGNTPQAMAGVGKDTTGPAPAMESGERNGRGGVNTAESAMRSQGAGNPLDGNLDKNEKEDPDSETSPPPAAPKPLLEDSWRIVMKEVVDIDDEQLTGWKEDIDTLLVFAGLFSAVVTAFTIESYQWLSDDPQDTTVALLTQISQQMSNQTITPVKPFQATPSNVRINTFWFLSLIIALVDALSGLLCKQWLREHRRQARTCTPEEALALHWLRRESLERWHVPTFIVALPMLLELALFLFFAGLLELLWTYHPIPSSIAIVVVGLAILVYAGTTIIPSIDIIRQALQVTPGFRHTRMRGENISAEHLLSSLPPIEFVCPYKSSQAWVTFKAAQAIPHLWDKGVKFLFDNGFLSSHTYVAYVNLTNTLDNLASWPLVDLELLQRSHVKPVPPFYQLQAFRWLVQELQDTPSMIPHLQNTLEAQPLHLVMPAVLDQWFFLPNRDWTKADVGDALQPNLRSLGIQDHKSYPHSQWLEDHARQNSKLFCQFLHYNHILINWKELEEDDWNHLAELWKRIWSELQPSYFGARVGLPFSFYTLDRILKGSPEHKAFGLELFKSCTEVFGRQPWCTNYYPLPHNLAQHIIATTTPHQRTYGSPAVTSSPFVQSQTCLALVQKIHGNLLVDTSSTGQKEVYCWLEATNIIQHIHALPPDHFPPLPGYFPIPLTKLKDLLGALPDKLSDDDFGFLLSYQNHRSNVSAYEKIRFIQIISDYINKFPTTQASQNKHDADTPLATHLKGLEFLGFLYVQWNTLLADPPRRWQQELEEVTKSWTKALECVRLANGLSTNELKAMFTPLPDSHSESPLTNATPQQIEGDGTAAETHTGGEDGGSMVKETTRDGEVPAEVPSKEEAIELGALAGPPEGSGDGGVSHTSQDGRAVPYGEENDKNV</sequence>
<feature type="compositionally biased region" description="Basic and acidic residues" evidence="1">
    <location>
        <begin position="45"/>
        <end position="59"/>
    </location>
</feature>
<keyword evidence="2" id="KW-0472">Membrane</keyword>
<dbReference type="EMBL" id="JBAHYK010000162">
    <property type="protein sequence ID" value="KAL0577355.1"/>
    <property type="molecule type" value="Genomic_DNA"/>
</dbReference>
<feature type="compositionally biased region" description="Basic and acidic residues" evidence="1">
    <location>
        <begin position="903"/>
        <end position="920"/>
    </location>
</feature>
<feature type="compositionally biased region" description="Polar residues" evidence="1">
    <location>
        <begin position="104"/>
        <end position="114"/>
    </location>
</feature>
<dbReference type="Pfam" id="PF20153">
    <property type="entry name" value="DUF6535"/>
    <property type="match status" value="1"/>
</dbReference>
<feature type="transmembrane region" description="Helical" evidence="2">
    <location>
        <begin position="326"/>
        <end position="345"/>
    </location>
</feature>
<feature type="transmembrane region" description="Helical" evidence="2">
    <location>
        <begin position="238"/>
        <end position="256"/>
    </location>
</feature>
<name>A0ABR3FPH8_9AGAR</name>
<keyword evidence="5" id="KW-1185">Reference proteome</keyword>
<feature type="compositionally biased region" description="Basic and acidic residues" evidence="1">
    <location>
        <begin position="1"/>
        <end position="16"/>
    </location>
</feature>
<gene>
    <name evidence="4" type="ORF">V5O48_004638</name>
</gene>
<keyword evidence="2" id="KW-1133">Transmembrane helix</keyword>
<dbReference type="InterPro" id="IPR045338">
    <property type="entry name" value="DUF6535"/>
</dbReference>
<feature type="compositionally biased region" description="Basic and acidic residues" evidence="1">
    <location>
        <begin position="23"/>
        <end position="32"/>
    </location>
</feature>
<evidence type="ECO:0000256" key="2">
    <source>
        <dbReference type="SAM" id="Phobius"/>
    </source>
</evidence>
<feature type="region of interest" description="Disordered" evidence="1">
    <location>
        <begin position="862"/>
        <end position="958"/>
    </location>
</feature>
<evidence type="ECO:0000313" key="4">
    <source>
        <dbReference type="EMBL" id="KAL0577355.1"/>
    </source>
</evidence>
<accession>A0ABR3FPH8</accession>
<reference evidence="4 5" key="1">
    <citation type="submission" date="2024-02" db="EMBL/GenBank/DDBJ databases">
        <title>A draft genome for the cacao thread blight pathogen Marasmius crinis-equi.</title>
        <authorList>
            <person name="Cohen S.P."/>
            <person name="Baruah I.K."/>
            <person name="Amoako-Attah I."/>
            <person name="Bukari Y."/>
            <person name="Meinhardt L.W."/>
            <person name="Bailey B.A."/>
        </authorList>
    </citation>
    <scope>NUCLEOTIDE SEQUENCE [LARGE SCALE GENOMIC DNA]</scope>
    <source>
        <strain evidence="4 5">GH-76</strain>
    </source>
</reference>
<evidence type="ECO:0000256" key="1">
    <source>
        <dbReference type="SAM" id="MobiDB-lite"/>
    </source>
</evidence>
<keyword evidence="2" id="KW-0812">Transmembrane</keyword>
<feature type="transmembrane region" description="Helical" evidence="2">
    <location>
        <begin position="173"/>
        <end position="190"/>
    </location>
</feature>
<comment type="caution">
    <text evidence="4">The sequence shown here is derived from an EMBL/GenBank/DDBJ whole genome shotgun (WGS) entry which is preliminary data.</text>
</comment>
<evidence type="ECO:0000313" key="5">
    <source>
        <dbReference type="Proteomes" id="UP001465976"/>
    </source>
</evidence>
<feature type="domain" description="DUF6535" evidence="3">
    <location>
        <begin position="149"/>
        <end position="319"/>
    </location>
</feature>
<feature type="transmembrane region" description="Helical" evidence="2">
    <location>
        <begin position="291"/>
        <end position="314"/>
    </location>
</feature>
<dbReference type="Proteomes" id="UP001465976">
    <property type="component" value="Unassembled WGS sequence"/>
</dbReference>
<organism evidence="4 5">
    <name type="scientific">Marasmius crinis-equi</name>
    <dbReference type="NCBI Taxonomy" id="585013"/>
    <lineage>
        <taxon>Eukaryota</taxon>
        <taxon>Fungi</taxon>
        <taxon>Dikarya</taxon>
        <taxon>Basidiomycota</taxon>
        <taxon>Agaricomycotina</taxon>
        <taxon>Agaricomycetes</taxon>
        <taxon>Agaricomycetidae</taxon>
        <taxon>Agaricales</taxon>
        <taxon>Marasmiineae</taxon>
        <taxon>Marasmiaceae</taxon>
        <taxon>Marasmius</taxon>
    </lineage>
</organism>
<feature type="region of interest" description="Disordered" evidence="1">
    <location>
        <begin position="1"/>
        <end position="146"/>
    </location>
</feature>
<proteinExistence type="predicted"/>
<protein>
    <recommendedName>
        <fullName evidence="3">DUF6535 domain-containing protein</fullName>
    </recommendedName>
</protein>
<feature type="compositionally biased region" description="Polar residues" evidence="1">
    <location>
        <begin position="870"/>
        <end position="880"/>
    </location>
</feature>
<evidence type="ECO:0000259" key="3">
    <source>
        <dbReference type="Pfam" id="PF20153"/>
    </source>
</evidence>